<organism evidence="7 8">
    <name type="scientific">Toxocara canis</name>
    <name type="common">Canine roundworm</name>
    <dbReference type="NCBI Taxonomy" id="6265"/>
    <lineage>
        <taxon>Eukaryota</taxon>
        <taxon>Metazoa</taxon>
        <taxon>Ecdysozoa</taxon>
        <taxon>Nematoda</taxon>
        <taxon>Chromadorea</taxon>
        <taxon>Rhabditida</taxon>
        <taxon>Spirurina</taxon>
        <taxon>Ascaridomorpha</taxon>
        <taxon>Ascaridoidea</taxon>
        <taxon>Toxocaridae</taxon>
        <taxon>Toxocara</taxon>
    </lineage>
</organism>
<proteinExistence type="inferred from homology"/>
<reference evidence="7 8" key="1">
    <citation type="submission" date="2014-11" db="EMBL/GenBank/DDBJ databases">
        <title>Genetic blueprint of the zoonotic pathogen Toxocara canis.</title>
        <authorList>
            <person name="Zhu X.-Q."/>
            <person name="Korhonen P.K."/>
            <person name="Cai H."/>
            <person name="Young N.D."/>
            <person name="Nejsum P."/>
            <person name="von Samson-Himmelstjerna G."/>
            <person name="Boag P.R."/>
            <person name="Tan P."/>
            <person name="Li Q."/>
            <person name="Min J."/>
            <person name="Yang Y."/>
            <person name="Wang X."/>
            <person name="Fang X."/>
            <person name="Hall R.S."/>
            <person name="Hofmann A."/>
            <person name="Sternberg P.W."/>
            <person name="Jex A.R."/>
            <person name="Gasser R.B."/>
        </authorList>
    </citation>
    <scope>NUCLEOTIDE SEQUENCE [LARGE SCALE GENOMIC DNA]</scope>
    <source>
        <strain evidence="7">PN_DK_2014</strain>
    </source>
</reference>
<dbReference type="InterPro" id="IPR019426">
    <property type="entry name" value="7TM_GPCR_serpentine_rcpt_Srv"/>
</dbReference>
<dbReference type="PRINTS" id="PR00698">
    <property type="entry name" value="TMPROTEINSRG"/>
</dbReference>
<dbReference type="AlphaFoldDB" id="A0A0B2VWB9"/>
<evidence type="ECO:0000256" key="2">
    <source>
        <dbReference type="ARBA" id="ARBA00005692"/>
    </source>
</evidence>
<dbReference type="GO" id="GO:0004888">
    <property type="term" value="F:transmembrane signaling receptor activity"/>
    <property type="evidence" value="ECO:0007669"/>
    <property type="project" value="InterPro"/>
</dbReference>
<evidence type="ECO:0000256" key="1">
    <source>
        <dbReference type="ARBA" id="ARBA00004141"/>
    </source>
</evidence>
<dbReference type="Pfam" id="PF10323">
    <property type="entry name" value="7TM_GPCR_Srv"/>
    <property type="match status" value="1"/>
</dbReference>
<dbReference type="GO" id="GO:0016020">
    <property type="term" value="C:membrane"/>
    <property type="evidence" value="ECO:0007669"/>
    <property type="project" value="UniProtKB-SubCell"/>
</dbReference>
<dbReference type="GO" id="GO:0007606">
    <property type="term" value="P:sensory perception of chemical stimulus"/>
    <property type="evidence" value="ECO:0007669"/>
    <property type="project" value="UniProtKB-UniRule"/>
</dbReference>
<dbReference type="InterPro" id="IPR000609">
    <property type="entry name" value="7TM_GPCR_serpentine_rcpt_Srg"/>
</dbReference>
<feature type="transmembrane region" description="Helical" evidence="6">
    <location>
        <begin position="130"/>
        <end position="150"/>
    </location>
</feature>
<evidence type="ECO:0000313" key="7">
    <source>
        <dbReference type="EMBL" id="KHN87816.1"/>
    </source>
</evidence>
<keyword evidence="8" id="KW-1185">Reference proteome</keyword>
<evidence type="ECO:0000256" key="6">
    <source>
        <dbReference type="RuleBase" id="RU280813"/>
    </source>
</evidence>
<gene>
    <name evidence="7" type="ORF">Tcan_10015</name>
</gene>
<dbReference type="Proteomes" id="UP000031036">
    <property type="component" value="Unassembled WGS sequence"/>
</dbReference>
<feature type="transmembrane region" description="Helical" evidence="6">
    <location>
        <begin position="258"/>
        <end position="278"/>
    </location>
</feature>
<dbReference type="EMBL" id="JPKZ01000334">
    <property type="protein sequence ID" value="KHN87816.1"/>
    <property type="molecule type" value="Genomic_DNA"/>
</dbReference>
<evidence type="ECO:0000256" key="4">
    <source>
        <dbReference type="ARBA" id="ARBA00022989"/>
    </source>
</evidence>
<dbReference type="Gene3D" id="1.20.1070.10">
    <property type="entry name" value="Rhodopsin 7-helix transmembrane proteins"/>
    <property type="match status" value="1"/>
</dbReference>
<evidence type="ECO:0000256" key="3">
    <source>
        <dbReference type="ARBA" id="ARBA00022692"/>
    </source>
</evidence>
<keyword evidence="3 6" id="KW-0812">Transmembrane</keyword>
<feature type="transmembrane region" description="Helical" evidence="6">
    <location>
        <begin position="6"/>
        <end position="29"/>
    </location>
</feature>
<keyword evidence="4 6" id="KW-1133">Transmembrane helix</keyword>
<evidence type="ECO:0000313" key="8">
    <source>
        <dbReference type="Proteomes" id="UP000031036"/>
    </source>
</evidence>
<feature type="transmembrane region" description="Helical" evidence="6">
    <location>
        <begin position="179"/>
        <end position="199"/>
    </location>
</feature>
<feature type="transmembrane region" description="Helical" evidence="6">
    <location>
        <begin position="85"/>
        <end position="109"/>
    </location>
</feature>
<dbReference type="PANTHER" id="PTHR31627">
    <property type="entry name" value="SERPENTINE RECEPTOR CLASS GAMMA-RELATED"/>
    <property type="match status" value="1"/>
</dbReference>
<dbReference type="InterPro" id="IPR051119">
    <property type="entry name" value="Nematode_SR-like"/>
</dbReference>
<feature type="transmembrane region" description="Helical" evidence="6">
    <location>
        <begin position="220"/>
        <end position="243"/>
    </location>
</feature>
<accession>A0A0B2VWB9</accession>
<sequence length="318" mass="36067">MSFKILDWISLFLGGISTIFYINVILVIAIRRKRSPFSGHFFKLFIVEGILNIICFVLVLIFVKIRKSRALSFLDSLLLEQSEGFLPSFIIAILSSIRIALCIEVVLFASNRYVAFSALTLYDEVWKDRYLGLTLLLQLLVILPETYMHYVNGFYKYVVLGPHLAIFVPTKKLHKLQSLVGTITTLITVIISSTLYMLIFIKLKQLNQVKSTRNDAEKGILISCLLPFVVLLISLILDLVAHLSQSNNPDFLVVYNELWYVMTDALCLVSPFSLVLTCRSVRQAVFDSLHLKRLSKALSAQEVNLPVTRPVTSCITQK</sequence>
<name>A0A0B2VWB9_TOXCA</name>
<dbReference type="OMA" id="EYIHNAD"/>
<keyword evidence="5 6" id="KW-0472">Membrane</keyword>
<protein>
    <recommendedName>
        <fullName evidence="6">Serpentine receptor class gamma</fullName>
    </recommendedName>
</protein>
<feature type="transmembrane region" description="Helical" evidence="6">
    <location>
        <begin position="41"/>
        <end position="65"/>
    </location>
</feature>
<comment type="caution">
    <text evidence="7">The sequence shown here is derived from an EMBL/GenBank/DDBJ whole genome shotgun (WGS) entry which is preliminary data.</text>
</comment>
<comment type="similarity">
    <text evidence="2 6">Belongs to the nematode receptor-like protein srg family.</text>
</comment>
<comment type="subcellular location">
    <subcellularLocation>
        <location evidence="1">Membrane</location>
        <topology evidence="1">Multi-pass membrane protein</topology>
    </subcellularLocation>
</comment>
<evidence type="ECO:0000256" key="5">
    <source>
        <dbReference type="ARBA" id="ARBA00023136"/>
    </source>
</evidence>